<evidence type="ECO:0000256" key="1">
    <source>
        <dbReference type="ARBA" id="ARBA00004613"/>
    </source>
</evidence>
<proteinExistence type="inferred from homology"/>
<keyword evidence="7" id="KW-1185">Reference proteome</keyword>
<protein>
    <submittedName>
        <fullName evidence="6">Uncharacterized protein</fullName>
    </submittedName>
</protein>
<keyword evidence="3" id="KW-0713">Self-incompatibility</keyword>
<keyword evidence="4" id="KW-0964">Secreted</keyword>
<evidence type="ECO:0000313" key="6">
    <source>
        <dbReference type="EMBL" id="KAK9674416.1"/>
    </source>
</evidence>
<keyword evidence="5" id="KW-0732">Signal</keyword>
<gene>
    <name evidence="6" type="ORF">RND81_12G231200</name>
</gene>
<dbReference type="Pfam" id="PF05938">
    <property type="entry name" value="Self-incomp_S1"/>
    <property type="match status" value="1"/>
</dbReference>
<evidence type="ECO:0000256" key="4">
    <source>
        <dbReference type="ARBA" id="ARBA00022525"/>
    </source>
</evidence>
<dbReference type="InterPro" id="IPR010264">
    <property type="entry name" value="Self-incomp_S1"/>
</dbReference>
<comment type="caution">
    <text evidence="6">The sequence shown here is derived from an EMBL/GenBank/DDBJ whole genome shotgun (WGS) entry which is preliminary data.</text>
</comment>
<accession>A0AAW1HED5</accession>
<comment type="subcellular location">
    <subcellularLocation>
        <location evidence="1">Secreted</location>
    </subcellularLocation>
</comment>
<evidence type="ECO:0000256" key="3">
    <source>
        <dbReference type="ARBA" id="ARBA00022471"/>
    </source>
</evidence>
<evidence type="ECO:0000313" key="7">
    <source>
        <dbReference type="Proteomes" id="UP001443914"/>
    </source>
</evidence>
<dbReference type="GO" id="GO:0005576">
    <property type="term" value="C:extracellular region"/>
    <property type="evidence" value="ECO:0007669"/>
    <property type="project" value="UniProtKB-SubCell"/>
</dbReference>
<dbReference type="AlphaFoldDB" id="A0AAW1HED5"/>
<dbReference type="EMBL" id="JBDFQZ010000012">
    <property type="protein sequence ID" value="KAK9674416.1"/>
    <property type="molecule type" value="Genomic_DNA"/>
</dbReference>
<reference evidence="6" key="1">
    <citation type="submission" date="2024-03" db="EMBL/GenBank/DDBJ databases">
        <title>WGS assembly of Saponaria officinalis var. Norfolk2.</title>
        <authorList>
            <person name="Jenkins J."/>
            <person name="Shu S."/>
            <person name="Grimwood J."/>
            <person name="Barry K."/>
            <person name="Goodstein D."/>
            <person name="Schmutz J."/>
            <person name="Leebens-Mack J."/>
            <person name="Osbourn A."/>
        </authorList>
    </citation>
    <scope>NUCLEOTIDE SEQUENCE [LARGE SCALE GENOMIC DNA]</scope>
    <source>
        <strain evidence="6">JIC</strain>
    </source>
</reference>
<evidence type="ECO:0000256" key="5">
    <source>
        <dbReference type="ARBA" id="ARBA00022729"/>
    </source>
</evidence>
<organism evidence="6 7">
    <name type="scientific">Saponaria officinalis</name>
    <name type="common">Common soapwort</name>
    <name type="synonym">Lychnis saponaria</name>
    <dbReference type="NCBI Taxonomy" id="3572"/>
    <lineage>
        <taxon>Eukaryota</taxon>
        <taxon>Viridiplantae</taxon>
        <taxon>Streptophyta</taxon>
        <taxon>Embryophyta</taxon>
        <taxon>Tracheophyta</taxon>
        <taxon>Spermatophyta</taxon>
        <taxon>Magnoliopsida</taxon>
        <taxon>eudicotyledons</taxon>
        <taxon>Gunneridae</taxon>
        <taxon>Pentapetalae</taxon>
        <taxon>Caryophyllales</taxon>
        <taxon>Caryophyllaceae</taxon>
        <taxon>Caryophylleae</taxon>
        <taxon>Saponaria</taxon>
    </lineage>
</organism>
<dbReference type="Proteomes" id="UP001443914">
    <property type="component" value="Unassembled WGS sequence"/>
</dbReference>
<name>A0AAW1HED5_SAPOF</name>
<dbReference type="GO" id="GO:0060320">
    <property type="term" value="P:rejection of self pollen"/>
    <property type="evidence" value="ECO:0007669"/>
    <property type="project" value="UniProtKB-KW"/>
</dbReference>
<sequence length="100" mass="12168">MLRYTCYLTKTKLGPQYLPMKRFIQWQVRTTFYRKKNSVCKVRWKNGYLTFFAFENKRVFLKGCGGPRCAWNATVQGLYLYNIRAQKSILKYGWRIHRRL</sequence>
<comment type="similarity">
    <text evidence="2">Belongs to the plant self-incompatibility (S1) protein family.</text>
</comment>
<evidence type="ECO:0000256" key="2">
    <source>
        <dbReference type="ARBA" id="ARBA00005581"/>
    </source>
</evidence>